<evidence type="ECO:0000256" key="2">
    <source>
        <dbReference type="ARBA" id="ARBA00010617"/>
    </source>
</evidence>
<evidence type="ECO:0000256" key="7">
    <source>
        <dbReference type="ARBA" id="ARBA00023033"/>
    </source>
</evidence>
<dbReference type="GO" id="GO:0005506">
    <property type="term" value="F:iron ion binding"/>
    <property type="evidence" value="ECO:0007669"/>
    <property type="project" value="InterPro"/>
</dbReference>
<evidence type="ECO:0000313" key="10">
    <source>
        <dbReference type="Proteomes" id="UP000297814"/>
    </source>
</evidence>
<dbReference type="Gene3D" id="1.10.630.10">
    <property type="entry name" value="Cytochrome P450"/>
    <property type="match status" value="1"/>
</dbReference>
<evidence type="ECO:0000256" key="4">
    <source>
        <dbReference type="ARBA" id="ARBA00023002"/>
    </source>
</evidence>
<dbReference type="InterPro" id="IPR002974">
    <property type="entry name" value="Cyt_P450_E_CYP52_ascomycetes"/>
</dbReference>
<dbReference type="InterPro" id="IPR047146">
    <property type="entry name" value="Cyt_P450_E_CYP52_fungi"/>
</dbReference>
<evidence type="ECO:0000256" key="1">
    <source>
        <dbReference type="ARBA" id="ARBA00001971"/>
    </source>
</evidence>
<evidence type="ECO:0000256" key="8">
    <source>
        <dbReference type="RuleBase" id="RU000461"/>
    </source>
</evidence>
<organism evidence="9 10">
    <name type="scientific">Botrytis hyacinthi</name>
    <dbReference type="NCBI Taxonomy" id="278943"/>
    <lineage>
        <taxon>Eukaryota</taxon>
        <taxon>Fungi</taxon>
        <taxon>Dikarya</taxon>
        <taxon>Ascomycota</taxon>
        <taxon>Pezizomycotina</taxon>
        <taxon>Leotiomycetes</taxon>
        <taxon>Helotiales</taxon>
        <taxon>Sclerotiniaceae</taxon>
        <taxon>Botrytis</taxon>
    </lineage>
</organism>
<keyword evidence="6" id="KW-0843">Virulence</keyword>
<evidence type="ECO:0000313" key="9">
    <source>
        <dbReference type="EMBL" id="TGO33378.1"/>
    </source>
</evidence>
<dbReference type="GO" id="GO:0016712">
    <property type="term" value="F:oxidoreductase activity, acting on paired donors, with incorporation or reduction of molecular oxygen, reduced flavin or flavoprotein as one donor, and incorporation of one atom of oxygen"/>
    <property type="evidence" value="ECO:0007669"/>
    <property type="project" value="InterPro"/>
</dbReference>
<dbReference type="EMBL" id="PQXK01000249">
    <property type="protein sequence ID" value="TGO33378.1"/>
    <property type="molecule type" value="Genomic_DNA"/>
</dbReference>
<dbReference type="Proteomes" id="UP000297814">
    <property type="component" value="Unassembled WGS sequence"/>
</dbReference>
<evidence type="ECO:0008006" key="11">
    <source>
        <dbReference type="Google" id="ProtNLM"/>
    </source>
</evidence>
<dbReference type="AlphaFoldDB" id="A0A4Z1GBE8"/>
<accession>A0A4Z1GBE8</accession>
<dbReference type="SUPFAM" id="SSF48264">
    <property type="entry name" value="Cytochrome P450"/>
    <property type="match status" value="1"/>
</dbReference>
<proteinExistence type="inferred from homology"/>
<dbReference type="PRINTS" id="PR01239">
    <property type="entry name" value="EP450IICYP52"/>
</dbReference>
<dbReference type="PROSITE" id="PS00086">
    <property type="entry name" value="CYTOCHROME_P450"/>
    <property type="match status" value="1"/>
</dbReference>
<evidence type="ECO:0000256" key="5">
    <source>
        <dbReference type="ARBA" id="ARBA00023004"/>
    </source>
</evidence>
<comment type="similarity">
    <text evidence="2 8">Belongs to the cytochrome P450 family.</text>
</comment>
<comment type="cofactor">
    <cofactor evidence="1">
        <name>heme</name>
        <dbReference type="ChEBI" id="CHEBI:30413"/>
    </cofactor>
</comment>
<dbReference type="InterPro" id="IPR001128">
    <property type="entry name" value="Cyt_P450"/>
</dbReference>
<dbReference type="PANTHER" id="PTHR24287">
    <property type="entry name" value="P450, PUTATIVE (EUROFUNG)-RELATED"/>
    <property type="match status" value="1"/>
</dbReference>
<keyword evidence="10" id="KW-1185">Reference proteome</keyword>
<name>A0A4Z1GBE8_9HELO</name>
<gene>
    <name evidence="9" type="ORF">BHYA_0249g00080</name>
</gene>
<comment type="caution">
    <text evidence="9">The sequence shown here is derived from an EMBL/GenBank/DDBJ whole genome shotgun (WGS) entry which is preliminary data.</text>
</comment>
<keyword evidence="3 8" id="KW-0479">Metal-binding</keyword>
<dbReference type="InterPro" id="IPR036396">
    <property type="entry name" value="Cyt_P450_sf"/>
</dbReference>
<protein>
    <recommendedName>
        <fullName evidence="11">Cytochrome P450 alkane hydroxylase</fullName>
    </recommendedName>
</protein>
<keyword evidence="4 8" id="KW-0560">Oxidoreductase</keyword>
<reference evidence="9 10" key="1">
    <citation type="submission" date="2017-12" db="EMBL/GenBank/DDBJ databases">
        <title>Comparative genomics of Botrytis spp.</title>
        <authorList>
            <person name="Valero-Jimenez C.A."/>
            <person name="Tapia P."/>
            <person name="Veloso J."/>
            <person name="Silva-Moreno E."/>
            <person name="Staats M."/>
            <person name="Valdes J.H."/>
            <person name="Van Kan J.A.L."/>
        </authorList>
    </citation>
    <scope>NUCLEOTIDE SEQUENCE [LARGE SCALE GENOMIC DNA]</scope>
    <source>
        <strain evidence="9 10">Bh0001</strain>
    </source>
</reference>
<dbReference type="InterPro" id="IPR017972">
    <property type="entry name" value="Cyt_P450_CS"/>
</dbReference>
<evidence type="ECO:0000256" key="6">
    <source>
        <dbReference type="ARBA" id="ARBA00023026"/>
    </source>
</evidence>
<keyword evidence="5 8" id="KW-0408">Iron</keyword>
<dbReference type="PANTHER" id="PTHR24287:SF19">
    <property type="entry name" value="CYTOCHROME P450"/>
    <property type="match status" value="1"/>
</dbReference>
<dbReference type="GO" id="GO:0020037">
    <property type="term" value="F:heme binding"/>
    <property type="evidence" value="ECO:0007669"/>
    <property type="project" value="InterPro"/>
</dbReference>
<keyword evidence="8" id="KW-0349">Heme</keyword>
<keyword evidence="7 8" id="KW-0503">Monooxygenase</keyword>
<evidence type="ECO:0000256" key="3">
    <source>
        <dbReference type="ARBA" id="ARBA00022723"/>
    </source>
</evidence>
<dbReference type="Pfam" id="PF00067">
    <property type="entry name" value="p450"/>
    <property type="match status" value="2"/>
</dbReference>
<sequence>MGGPSKQTAWGQKAIYTMDSENIHTILVTSQKKFILEPSRLHATECFLGRGIFNTDGLSWKRAHIASKPIFARAQISNLDVLEEHLNFLLAMIPHDGTTVDLLPLLKRLFLDTSTELIFGNSINTLEPGKSQFDTETFLAAFDTVLQGIGLRIALGKFAFLQSLDKSWKKARDEVYTFIGQKIDRAIDKTKTPSILTNSSNPIRRLVLLDQLLKTTKDRVSLRSQLLNIFLPARDQTAIAVGNIFFNLARHPEVWNRLQNEVSNYDGPLTYESLKQMKYAEAIVNESEFNSQIVASLMMVLTQYVKGLRILAPSGRSIKSCGKDCILPTGGGSDGKDKVLVVRGTEVNYIFRSMHLDKDLWGADADEFRPERWEKLGTAQTRAYIPFSKGDRVCPAQQMVLNECVYILVRFAQTFKSLENRDPEERFVEQHKLQMESRNGVKVSFGYDTPFDSIYIERNVMTAALESSQLVKPST</sequence>